<keyword evidence="1" id="KW-0418">Kinase</keyword>
<dbReference type="InterPro" id="IPR015813">
    <property type="entry name" value="Pyrv/PenolPyrv_kinase-like_dom"/>
</dbReference>
<dbReference type="AlphaFoldDB" id="K8XJ93"/>
<keyword evidence="1" id="KW-0670">Pyruvate</keyword>
<dbReference type="Gene3D" id="3.20.20.60">
    <property type="entry name" value="Phosphoenolpyruvate-binding domains"/>
    <property type="match status" value="1"/>
</dbReference>
<keyword evidence="1" id="KW-0808">Transferase</keyword>
<dbReference type="SUPFAM" id="SSF51621">
    <property type="entry name" value="Phosphoenolpyruvate/pyruvate domain"/>
    <property type="match status" value="1"/>
</dbReference>
<dbReference type="InterPro" id="IPR040442">
    <property type="entry name" value="Pyrv_kinase-like_dom_sf"/>
</dbReference>
<dbReference type="EMBL" id="AJYC02000050">
    <property type="protein sequence ID" value="EKT81673.1"/>
    <property type="molecule type" value="Genomic_DNA"/>
</dbReference>
<evidence type="ECO:0000313" key="1">
    <source>
        <dbReference type="EMBL" id="EKT81673.1"/>
    </source>
</evidence>
<dbReference type="GO" id="GO:0016301">
    <property type="term" value="F:kinase activity"/>
    <property type="evidence" value="ECO:0007669"/>
    <property type="project" value="UniProtKB-KW"/>
</dbReference>
<organism evidence="1 2">
    <name type="scientific">Rhodococcus opacus M213</name>
    <dbReference type="NCBI Taxonomy" id="1129896"/>
    <lineage>
        <taxon>Bacteria</taxon>
        <taxon>Bacillati</taxon>
        <taxon>Actinomycetota</taxon>
        <taxon>Actinomycetes</taxon>
        <taxon>Mycobacteriales</taxon>
        <taxon>Nocardiaceae</taxon>
        <taxon>Rhodococcus</taxon>
    </lineage>
</organism>
<proteinExistence type="predicted"/>
<name>K8XJ93_RHOOP</name>
<dbReference type="Proteomes" id="UP000005951">
    <property type="component" value="Unassembled WGS sequence"/>
</dbReference>
<sequence length="45" mass="4971">MMLSGETSVGAYPLETVATMARILTAVEHESTPRCRCWNSPRYPG</sequence>
<accession>K8XJ93</accession>
<protein>
    <submittedName>
        <fullName evidence="1">Pyruvate kinase</fullName>
        <ecNumber evidence="1">2.7.1.40</ecNumber>
    </submittedName>
</protein>
<dbReference type="GO" id="GO:0004743">
    <property type="term" value="F:pyruvate kinase activity"/>
    <property type="evidence" value="ECO:0007669"/>
    <property type="project" value="UniProtKB-EC"/>
</dbReference>
<reference evidence="1 2" key="1">
    <citation type="journal article" date="2013" name="Genome Announc.">
        <title>Draft Genome Sequence of Rhodococcus opacus Strain M213 Shows a Diverse Catabolic Potential.</title>
        <authorList>
            <person name="Pathak A."/>
            <person name="Green S.J."/>
            <person name="Ogram A."/>
            <person name="Chauhan A."/>
        </authorList>
    </citation>
    <scope>NUCLEOTIDE SEQUENCE [LARGE SCALE GENOMIC DNA]</scope>
    <source>
        <strain evidence="1 2">M213</strain>
    </source>
</reference>
<evidence type="ECO:0000313" key="2">
    <source>
        <dbReference type="Proteomes" id="UP000005951"/>
    </source>
</evidence>
<gene>
    <name evidence="1" type="ORF">WSS_A15924</name>
</gene>
<dbReference type="EC" id="2.7.1.40" evidence="1"/>
<comment type="caution">
    <text evidence="1">The sequence shown here is derived from an EMBL/GenBank/DDBJ whole genome shotgun (WGS) entry which is preliminary data.</text>
</comment>